<name>A0A239P3X5_9ACTN</name>
<dbReference type="Pfam" id="PF00378">
    <property type="entry name" value="ECH_1"/>
    <property type="match status" value="1"/>
</dbReference>
<keyword evidence="3" id="KW-1185">Reference proteome</keyword>
<dbReference type="EMBL" id="FZPH01000013">
    <property type="protein sequence ID" value="SNT61433.1"/>
    <property type="molecule type" value="Genomic_DNA"/>
</dbReference>
<dbReference type="InterPro" id="IPR029045">
    <property type="entry name" value="ClpP/crotonase-like_dom_sf"/>
</dbReference>
<dbReference type="InterPro" id="IPR014748">
    <property type="entry name" value="Enoyl-CoA_hydra_C"/>
</dbReference>
<accession>A0A239P3X5</accession>
<dbReference type="InterPro" id="IPR001753">
    <property type="entry name" value="Enoyl-CoA_hydra/iso"/>
</dbReference>
<proteinExistence type="inferred from homology"/>
<dbReference type="SUPFAM" id="SSF52096">
    <property type="entry name" value="ClpP/crotonase"/>
    <property type="match status" value="1"/>
</dbReference>
<dbReference type="PANTHER" id="PTHR43459">
    <property type="entry name" value="ENOYL-COA HYDRATASE"/>
    <property type="match status" value="1"/>
</dbReference>
<dbReference type="Gene3D" id="1.10.12.10">
    <property type="entry name" value="Lyase 2-enoyl-coa Hydratase, Chain A, domain 2"/>
    <property type="match status" value="1"/>
</dbReference>
<dbReference type="Proteomes" id="UP000198362">
    <property type="component" value="Unassembled WGS sequence"/>
</dbReference>
<evidence type="ECO:0000313" key="2">
    <source>
        <dbReference type="EMBL" id="SNT61433.1"/>
    </source>
</evidence>
<dbReference type="GO" id="GO:0016853">
    <property type="term" value="F:isomerase activity"/>
    <property type="evidence" value="ECO:0007669"/>
    <property type="project" value="UniProtKB-KW"/>
</dbReference>
<evidence type="ECO:0000256" key="1">
    <source>
        <dbReference type="ARBA" id="ARBA00005254"/>
    </source>
</evidence>
<comment type="similarity">
    <text evidence="1">Belongs to the enoyl-CoA hydratase/isomerase family.</text>
</comment>
<protein>
    <submittedName>
        <fullName evidence="2">2-(1,2-epoxy-1,2-dihydrophenyl)acetyl-CoA isomerase</fullName>
    </submittedName>
</protein>
<dbReference type="Gene3D" id="3.90.226.10">
    <property type="entry name" value="2-enoyl-CoA Hydratase, Chain A, domain 1"/>
    <property type="match status" value="1"/>
</dbReference>
<dbReference type="CDD" id="cd06558">
    <property type="entry name" value="crotonase-like"/>
    <property type="match status" value="1"/>
</dbReference>
<dbReference type="AlphaFoldDB" id="A0A239P3X5"/>
<organism evidence="2 3">
    <name type="scientific">Asanoa hainanensis</name>
    <dbReference type="NCBI Taxonomy" id="560556"/>
    <lineage>
        <taxon>Bacteria</taxon>
        <taxon>Bacillati</taxon>
        <taxon>Actinomycetota</taxon>
        <taxon>Actinomycetes</taxon>
        <taxon>Micromonosporales</taxon>
        <taxon>Micromonosporaceae</taxon>
        <taxon>Asanoa</taxon>
    </lineage>
</organism>
<dbReference type="OrthoDB" id="9777711at2"/>
<dbReference type="PANTHER" id="PTHR43459:SF1">
    <property type="entry name" value="EG:BACN32G11.4 PROTEIN"/>
    <property type="match status" value="1"/>
</dbReference>
<sequence>MSDVLLVDRTDAVVTLTLNRPEAMNALDVPLKEALRDALAALETDRSCRAVVLAGAGRAFCAGQDLREHVGVLESGAADSLDTVRRHYNPIASKLGSMPKPVIAAVGGMAAGAGAGLALLADFRIGGPSTSFLMAFANVGLAADTGLSWSLPRLVGHAKAIELLMLAEQVKADEAHRLGLLTRVTDNDADVLSTAQELAARLAAGPTVAYAAIKRELSVGDAGTLQDALSAEAQAQSISGATADHRNATTAFVEKRKPTFEGR</sequence>
<gene>
    <name evidence="2" type="ORF">SAMN05421812_11393</name>
</gene>
<keyword evidence="2" id="KW-0413">Isomerase</keyword>
<dbReference type="RefSeq" id="WP_089253524.1">
    <property type="nucleotide sequence ID" value="NZ_FZPH01000013.1"/>
</dbReference>
<evidence type="ECO:0000313" key="3">
    <source>
        <dbReference type="Proteomes" id="UP000198362"/>
    </source>
</evidence>
<reference evidence="2 3" key="1">
    <citation type="submission" date="2017-06" db="EMBL/GenBank/DDBJ databases">
        <authorList>
            <person name="Kim H.J."/>
            <person name="Triplett B.A."/>
        </authorList>
    </citation>
    <scope>NUCLEOTIDE SEQUENCE [LARGE SCALE GENOMIC DNA]</scope>
    <source>
        <strain evidence="2 3">CGMCC 4.5593</strain>
    </source>
</reference>